<dbReference type="EC" id="2.5.1.18" evidence="3"/>
<keyword evidence="9" id="KW-1185">Reference proteome</keyword>
<dbReference type="Gene3D" id="3.40.30.10">
    <property type="entry name" value="Glutaredoxin"/>
    <property type="match status" value="1"/>
</dbReference>
<evidence type="ECO:0000313" key="8">
    <source>
        <dbReference type="EMBL" id="MED6247418.1"/>
    </source>
</evidence>
<dbReference type="SUPFAM" id="SSF52833">
    <property type="entry name" value="Thioredoxin-like"/>
    <property type="match status" value="1"/>
</dbReference>
<evidence type="ECO:0000256" key="3">
    <source>
        <dbReference type="ARBA" id="ARBA00012452"/>
    </source>
</evidence>
<dbReference type="InterPro" id="IPR051369">
    <property type="entry name" value="GST_Theta"/>
</dbReference>
<evidence type="ECO:0000256" key="5">
    <source>
        <dbReference type="ARBA" id="ARBA00047960"/>
    </source>
</evidence>
<keyword evidence="4" id="KW-0963">Cytoplasm</keyword>
<dbReference type="Gene3D" id="1.20.1050.10">
    <property type="match status" value="1"/>
</dbReference>
<dbReference type="SFLD" id="SFLDG01153">
    <property type="entry name" value="Main.4:_Theta-like"/>
    <property type="match status" value="1"/>
</dbReference>
<reference evidence="8 9" key="1">
    <citation type="submission" date="2021-07" db="EMBL/GenBank/DDBJ databases">
        <authorList>
            <person name="Palmer J.M."/>
        </authorList>
    </citation>
    <scope>NUCLEOTIDE SEQUENCE [LARGE SCALE GENOMIC DNA]</scope>
    <source>
        <strain evidence="8 9">AT_MEX2019</strain>
        <tissue evidence="8">Muscle</tissue>
    </source>
</reference>
<dbReference type="Pfam" id="PF00043">
    <property type="entry name" value="GST_C"/>
    <property type="match status" value="1"/>
</dbReference>
<evidence type="ECO:0000313" key="9">
    <source>
        <dbReference type="Proteomes" id="UP001345963"/>
    </source>
</evidence>
<comment type="subcellular location">
    <subcellularLocation>
        <location evidence="1">Cytoplasm</location>
    </subcellularLocation>
</comment>
<dbReference type="EMBL" id="JAHUTI010049273">
    <property type="protein sequence ID" value="MED6247418.1"/>
    <property type="molecule type" value="Genomic_DNA"/>
</dbReference>
<feature type="domain" description="GST C-terminal" evidence="7">
    <location>
        <begin position="88"/>
        <end position="224"/>
    </location>
</feature>
<dbReference type="InterPro" id="IPR040077">
    <property type="entry name" value="GST_C_Theta"/>
</dbReference>
<dbReference type="SUPFAM" id="SSF47616">
    <property type="entry name" value="GST C-terminal domain-like"/>
    <property type="match status" value="1"/>
</dbReference>
<dbReference type="PANTHER" id="PTHR43917:SF9">
    <property type="entry name" value="GLUTATHIONE S-TRANSFERASE THETA-1"/>
    <property type="match status" value="1"/>
</dbReference>
<dbReference type="InterPro" id="IPR004046">
    <property type="entry name" value="GST_C"/>
</dbReference>
<evidence type="ECO:0000259" key="7">
    <source>
        <dbReference type="PROSITE" id="PS50405"/>
    </source>
</evidence>
<sequence>MAVELYLDLFSQPCRSVFIFAKKNKIPFEFQKVSLMDGEHFGDEFGKISMIRKVPALRDGDFCLAESIAIMLYLAEKFQTPDFWYPADLQQRARVNEYLSWQHTAIRMYGSKIFWLRLMIPKIMGVEVPKEKMDGALEDLNNSLNLIEEKYLQDRAFIVGEQISLADLVAIVEIMQPVGAGLDVFNGRPKLSAWRDRVQAFIGKELFDEAHQAILGVQENMKQFDPSKLELFKPKILRLFF</sequence>
<evidence type="ECO:0000256" key="4">
    <source>
        <dbReference type="ARBA" id="ARBA00022490"/>
    </source>
</evidence>
<protein>
    <recommendedName>
        <fullName evidence="3">glutathione transferase</fullName>
        <ecNumber evidence="3">2.5.1.18</ecNumber>
    </recommendedName>
</protein>
<comment type="caution">
    <text evidence="8">The sequence shown here is derived from an EMBL/GenBank/DDBJ whole genome shotgun (WGS) entry which is preliminary data.</text>
</comment>
<accession>A0ABU7BAV3</accession>
<feature type="domain" description="GST N-terminal" evidence="6">
    <location>
        <begin position="1"/>
        <end position="82"/>
    </location>
</feature>
<organism evidence="8 9">
    <name type="scientific">Ataeniobius toweri</name>
    <dbReference type="NCBI Taxonomy" id="208326"/>
    <lineage>
        <taxon>Eukaryota</taxon>
        <taxon>Metazoa</taxon>
        <taxon>Chordata</taxon>
        <taxon>Craniata</taxon>
        <taxon>Vertebrata</taxon>
        <taxon>Euteleostomi</taxon>
        <taxon>Actinopterygii</taxon>
        <taxon>Neopterygii</taxon>
        <taxon>Teleostei</taxon>
        <taxon>Neoteleostei</taxon>
        <taxon>Acanthomorphata</taxon>
        <taxon>Ovalentaria</taxon>
        <taxon>Atherinomorphae</taxon>
        <taxon>Cyprinodontiformes</taxon>
        <taxon>Goodeidae</taxon>
        <taxon>Ataeniobius</taxon>
    </lineage>
</organism>
<dbReference type="PROSITE" id="PS50404">
    <property type="entry name" value="GST_NTER"/>
    <property type="match status" value="1"/>
</dbReference>
<evidence type="ECO:0000256" key="1">
    <source>
        <dbReference type="ARBA" id="ARBA00004496"/>
    </source>
</evidence>
<name>A0ABU7BAV3_9TELE</name>
<dbReference type="SFLD" id="SFLDS00019">
    <property type="entry name" value="Glutathione_Transferase_(cytos"/>
    <property type="match status" value="1"/>
</dbReference>
<dbReference type="InterPro" id="IPR040079">
    <property type="entry name" value="Glutathione_S-Trfase"/>
</dbReference>
<dbReference type="SFLD" id="SFLDG00358">
    <property type="entry name" value="Main_(cytGST)"/>
    <property type="match status" value="1"/>
</dbReference>
<dbReference type="InterPro" id="IPR036282">
    <property type="entry name" value="Glutathione-S-Trfase_C_sf"/>
</dbReference>
<proteinExistence type="inferred from homology"/>
<dbReference type="InterPro" id="IPR040075">
    <property type="entry name" value="GST_N_Theta"/>
</dbReference>
<dbReference type="InterPro" id="IPR004045">
    <property type="entry name" value="Glutathione_S-Trfase_N"/>
</dbReference>
<gene>
    <name evidence="8" type="ORF">ATANTOWER_032940</name>
</gene>
<dbReference type="CDD" id="cd03183">
    <property type="entry name" value="GST_C_Theta"/>
    <property type="match status" value="1"/>
</dbReference>
<evidence type="ECO:0000259" key="6">
    <source>
        <dbReference type="PROSITE" id="PS50404"/>
    </source>
</evidence>
<dbReference type="Pfam" id="PF02798">
    <property type="entry name" value="GST_N"/>
    <property type="match status" value="1"/>
</dbReference>
<comment type="similarity">
    <text evidence="2">Belongs to the GST superfamily. Theta family.</text>
</comment>
<dbReference type="InterPro" id="IPR010987">
    <property type="entry name" value="Glutathione-S-Trfase_C-like"/>
</dbReference>
<dbReference type="PANTHER" id="PTHR43917">
    <property type="match status" value="1"/>
</dbReference>
<dbReference type="PROSITE" id="PS50405">
    <property type="entry name" value="GST_CTER"/>
    <property type="match status" value="1"/>
</dbReference>
<dbReference type="InterPro" id="IPR036249">
    <property type="entry name" value="Thioredoxin-like_sf"/>
</dbReference>
<dbReference type="CDD" id="cd03050">
    <property type="entry name" value="GST_N_Theta"/>
    <property type="match status" value="1"/>
</dbReference>
<comment type="catalytic activity">
    <reaction evidence="5">
        <text>RX + glutathione = an S-substituted glutathione + a halide anion + H(+)</text>
        <dbReference type="Rhea" id="RHEA:16437"/>
        <dbReference type="ChEBI" id="CHEBI:15378"/>
        <dbReference type="ChEBI" id="CHEBI:16042"/>
        <dbReference type="ChEBI" id="CHEBI:17792"/>
        <dbReference type="ChEBI" id="CHEBI:57925"/>
        <dbReference type="ChEBI" id="CHEBI:90779"/>
        <dbReference type="EC" id="2.5.1.18"/>
    </reaction>
</comment>
<evidence type="ECO:0000256" key="2">
    <source>
        <dbReference type="ARBA" id="ARBA00009899"/>
    </source>
</evidence>
<dbReference type="Proteomes" id="UP001345963">
    <property type="component" value="Unassembled WGS sequence"/>
</dbReference>